<comment type="similarity">
    <text evidence="1">Belongs to the YciI family.</text>
</comment>
<reference evidence="3 4" key="1">
    <citation type="submission" date="2018-09" db="EMBL/GenBank/DDBJ databases">
        <authorList>
            <person name="Wang Z."/>
        </authorList>
    </citation>
    <scope>NUCLEOTIDE SEQUENCE [LARGE SCALE GENOMIC DNA]</scope>
    <source>
        <strain evidence="3 4">ALS 81</strain>
    </source>
</reference>
<dbReference type="OrthoDB" id="9814407at2"/>
<evidence type="ECO:0000313" key="4">
    <source>
        <dbReference type="Proteomes" id="UP000286482"/>
    </source>
</evidence>
<dbReference type="AlphaFoldDB" id="A0A420E8R3"/>
<evidence type="ECO:0000313" key="3">
    <source>
        <dbReference type="EMBL" id="RKF15781.1"/>
    </source>
</evidence>
<dbReference type="RefSeq" id="WP_120355867.1">
    <property type="nucleotide sequence ID" value="NZ_RAQO01000008.1"/>
</dbReference>
<name>A0A420E8R3_9ALTE</name>
<dbReference type="PANTHER" id="PTHR37828:SF1">
    <property type="entry name" value="YCII-RELATED DOMAIN-CONTAINING PROTEIN"/>
    <property type="match status" value="1"/>
</dbReference>
<keyword evidence="3" id="KW-0378">Hydrolase</keyword>
<dbReference type="InterPro" id="IPR011008">
    <property type="entry name" value="Dimeric_a/b-barrel"/>
</dbReference>
<feature type="domain" description="YCII-related" evidence="2">
    <location>
        <begin position="2"/>
        <end position="81"/>
    </location>
</feature>
<accession>A0A420E8R3</accession>
<dbReference type="InterPro" id="IPR005545">
    <property type="entry name" value="YCII"/>
</dbReference>
<dbReference type="EMBL" id="RAQO01000008">
    <property type="protein sequence ID" value="RKF15781.1"/>
    <property type="molecule type" value="Genomic_DNA"/>
</dbReference>
<evidence type="ECO:0000256" key="1">
    <source>
        <dbReference type="ARBA" id="ARBA00007689"/>
    </source>
</evidence>
<organism evidence="3 4">
    <name type="scientific">Alginatibacterium sediminis</name>
    <dbReference type="NCBI Taxonomy" id="2164068"/>
    <lineage>
        <taxon>Bacteria</taxon>
        <taxon>Pseudomonadati</taxon>
        <taxon>Pseudomonadota</taxon>
        <taxon>Gammaproteobacteria</taxon>
        <taxon>Alteromonadales</taxon>
        <taxon>Alteromonadaceae</taxon>
        <taxon>Alginatibacterium</taxon>
    </lineage>
</organism>
<keyword evidence="4" id="KW-1185">Reference proteome</keyword>
<gene>
    <name evidence="3" type="ORF">DBZ36_15505</name>
</gene>
<evidence type="ECO:0000259" key="2">
    <source>
        <dbReference type="Pfam" id="PF03795"/>
    </source>
</evidence>
<dbReference type="SUPFAM" id="SSF54909">
    <property type="entry name" value="Dimeric alpha+beta barrel"/>
    <property type="match status" value="1"/>
</dbReference>
<protein>
    <submittedName>
        <fullName evidence="3">GTP cyclohydrolase</fullName>
    </submittedName>
</protein>
<dbReference type="Gene3D" id="3.30.70.1060">
    <property type="entry name" value="Dimeric alpha+beta barrel"/>
    <property type="match status" value="1"/>
</dbReference>
<proteinExistence type="inferred from homology"/>
<sequence length="97" mass="10871">MFIISITYKTDLSIVEKHMDAHIAYLESFYASGKFVASGRKVPRTGGIILLNAISANEAEIIYKQDPFFIADVADFEVIEFVPTMTSQDFEQLKACV</sequence>
<dbReference type="PANTHER" id="PTHR37828">
    <property type="entry name" value="GSR2449 PROTEIN"/>
    <property type="match status" value="1"/>
</dbReference>
<comment type="caution">
    <text evidence="3">The sequence shown here is derived from an EMBL/GenBank/DDBJ whole genome shotgun (WGS) entry which is preliminary data.</text>
</comment>
<dbReference type="GO" id="GO:0016787">
    <property type="term" value="F:hydrolase activity"/>
    <property type="evidence" value="ECO:0007669"/>
    <property type="project" value="UniProtKB-KW"/>
</dbReference>
<dbReference type="Proteomes" id="UP000286482">
    <property type="component" value="Unassembled WGS sequence"/>
</dbReference>
<dbReference type="Pfam" id="PF03795">
    <property type="entry name" value="YCII"/>
    <property type="match status" value="1"/>
</dbReference>